<name>A0ACA9RJ80_9GLOM</name>
<evidence type="ECO:0000313" key="2">
    <source>
        <dbReference type="Proteomes" id="UP000789920"/>
    </source>
</evidence>
<protein>
    <submittedName>
        <fullName evidence="1">10262_t:CDS:1</fullName>
    </submittedName>
</protein>
<dbReference type="Proteomes" id="UP000789920">
    <property type="component" value="Unassembled WGS sequence"/>
</dbReference>
<proteinExistence type="predicted"/>
<comment type="caution">
    <text evidence="1">The sequence shown here is derived from an EMBL/GenBank/DDBJ whole genome shotgun (WGS) entry which is preliminary data.</text>
</comment>
<accession>A0ACA9RJ80</accession>
<organism evidence="1 2">
    <name type="scientific">Racocetra persica</name>
    <dbReference type="NCBI Taxonomy" id="160502"/>
    <lineage>
        <taxon>Eukaryota</taxon>
        <taxon>Fungi</taxon>
        <taxon>Fungi incertae sedis</taxon>
        <taxon>Mucoromycota</taxon>
        <taxon>Glomeromycotina</taxon>
        <taxon>Glomeromycetes</taxon>
        <taxon>Diversisporales</taxon>
        <taxon>Gigasporaceae</taxon>
        <taxon>Racocetra</taxon>
    </lineage>
</organism>
<feature type="non-terminal residue" evidence="1">
    <location>
        <position position="345"/>
    </location>
</feature>
<feature type="non-terminal residue" evidence="1">
    <location>
        <position position="1"/>
    </location>
</feature>
<evidence type="ECO:0000313" key="1">
    <source>
        <dbReference type="EMBL" id="CAG8794574.1"/>
    </source>
</evidence>
<dbReference type="EMBL" id="CAJVQC010054758">
    <property type="protein sequence ID" value="CAG8794574.1"/>
    <property type="molecule type" value="Genomic_DNA"/>
</dbReference>
<sequence>ESQFGKGSKFWFTWNVELLPLTTFMISKFPTSSFLKTQLQQSYVLPNVIKQKRILIIHPVESMRNAIFKYLKDVRKVDAFDVFDKGIKAARTYKELHERSAYDIVFINLYENNEEEVIKVALELRELEMNSSNLVIIFIVFPTNEGIALAKRLISKVGGVTSVIYTPITWKKLIEQFMYIEKNEAINKNNTNLHSHENEIANILKRVADYGICEMENANQDIYEGITRKDFESKCILCVDDDPISLESTLQKVSKLGYSTISATNGQEAVKLIDSEFKLLSNMYTSSSNPDMDQIKSHRISLILTECNLPIMSCFDISRIIKAMRPPISNIPIIVLTTFTIKEIQ</sequence>
<keyword evidence="2" id="KW-1185">Reference proteome</keyword>
<gene>
    <name evidence="1" type="ORF">RPERSI_LOCUS19789</name>
</gene>
<reference evidence="1" key="1">
    <citation type="submission" date="2021-06" db="EMBL/GenBank/DDBJ databases">
        <authorList>
            <person name="Kallberg Y."/>
            <person name="Tangrot J."/>
            <person name="Rosling A."/>
        </authorList>
    </citation>
    <scope>NUCLEOTIDE SEQUENCE</scope>
    <source>
        <strain evidence="1">MA461A</strain>
    </source>
</reference>